<dbReference type="AlphaFoldDB" id="W2SW28"/>
<feature type="region of interest" description="Disordered" evidence="1">
    <location>
        <begin position="47"/>
        <end position="84"/>
    </location>
</feature>
<proteinExistence type="predicted"/>
<protein>
    <submittedName>
        <fullName evidence="2">Uncharacterized protein</fullName>
    </submittedName>
</protein>
<name>W2SW28_NECAM</name>
<evidence type="ECO:0000313" key="3">
    <source>
        <dbReference type="Proteomes" id="UP000053676"/>
    </source>
</evidence>
<dbReference type="KEGG" id="nai:NECAME_18622"/>
<keyword evidence="3" id="KW-1185">Reference proteome</keyword>
<organism evidence="2 3">
    <name type="scientific">Necator americanus</name>
    <name type="common">Human hookworm</name>
    <dbReference type="NCBI Taxonomy" id="51031"/>
    <lineage>
        <taxon>Eukaryota</taxon>
        <taxon>Metazoa</taxon>
        <taxon>Ecdysozoa</taxon>
        <taxon>Nematoda</taxon>
        <taxon>Chromadorea</taxon>
        <taxon>Rhabditida</taxon>
        <taxon>Rhabditina</taxon>
        <taxon>Rhabditomorpha</taxon>
        <taxon>Strongyloidea</taxon>
        <taxon>Ancylostomatidae</taxon>
        <taxon>Bunostominae</taxon>
        <taxon>Necator</taxon>
    </lineage>
</organism>
<accession>W2SW28</accession>
<gene>
    <name evidence="2" type="ORF">NECAME_18622</name>
</gene>
<evidence type="ECO:0000256" key="1">
    <source>
        <dbReference type="SAM" id="MobiDB-lite"/>
    </source>
</evidence>
<reference evidence="3" key="1">
    <citation type="journal article" date="2014" name="Nat. Genet.">
        <title>Genome of the human hookworm Necator americanus.</title>
        <authorList>
            <person name="Tang Y.T."/>
            <person name="Gao X."/>
            <person name="Rosa B.A."/>
            <person name="Abubucker S."/>
            <person name="Hallsworth-Pepin K."/>
            <person name="Martin J."/>
            <person name="Tyagi R."/>
            <person name="Heizer E."/>
            <person name="Zhang X."/>
            <person name="Bhonagiri-Palsikar V."/>
            <person name="Minx P."/>
            <person name="Warren W.C."/>
            <person name="Wang Q."/>
            <person name="Zhan B."/>
            <person name="Hotez P.J."/>
            <person name="Sternberg P.W."/>
            <person name="Dougall A."/>
            <person name="Gaze S.T."/>
            <person name="Mulvenna J."/>
            <person name="Sotillo J."/>
            <person name="Ranganathan S."/>
            <person name="Rabelo E.M."/>
            <person name="Wilson R.K."/>
            <person name="Felgner P.L."/>
            <person name="Bethony J."/>
            <person name="Hawdon J.M."/>
            <person name="Gasser R.B."/>
            <person name="Loukas A."/>
            <person name="Mitreva M."/>
        </authorList>
    </citation>
    <scope>NUCLEOTIDE SEQUENCE [LARGE SCALE GENOMIC DNA]</scope>
</reference>
<evidence type="ECO:0000313" key="2">
    <source>
        <dbReference type="EMBL" id="ETN72902.1"/>
    </source>
</evidence>
<dbReference type="Proteomes" id="UP000053676">
    <property type="component" value="Unassembled WGS sequence"/>
</dbReference>
<sequence>MASLKAPHRTHLDEEDDRLIDHLQDTARKAKGLEDLENQKRVFSGVNSAADTASRSRESRKQLISRIPTFPTKTTKYASEKEQH</sequence>
<dbReference type="EMBL" id="KI662560">
    <property type="protein sequence ID" value="ETN72902.1"/>
    <property type="molecule type" value="Genomic_DNA"/>
</dbReference>